<dbReference type="InterPro" id="IPR036388">
    <property type="entry name" value="WH-like_DNA-bd_sf"/>
</dbReference>
<dbReference type="GO" id="GO:0003677">
    <property type="term" value="F:DNA binding"/>
    <property type="evidence" value="ECO:0007669"/>
    <property type="project" value="UniProtKB-KW"/>
</dbReference>
<feature type="domain" description="HTH gntR-type" evidence="4">
    <location>
        <begin position="9"/>
        <end position="76"/>
    </location>
</feature>
<evidence type="ECO:0000256" key="1">
    <source>
        <dbReference type="ARBA" id="ARBA00023015"/>
    </source>
</evidence>
<accession>A0A7W9YLE8</accession>
<dbReference type="SMART" id="SM00345">
    <property type="entry name" value="HTH_GNTR"/>
    <property type="match status" value="1"/>
</dbReference>
<dbReference type="GO" id="GO:0045892">
    <property type="term" value="P:negative regulation of DNA-templated transcription"/>
    <property type="evidence" value="ECO:0007669"/>
    <property type="project" value="TreeGrafter"/>
</dbReference>
<proteinExistence type="predicted"/>
<dbReference type="RefSeq" id="WP_343070659.1">
    <property type="nucleotide sequence ID" value="NZ_JACHDS010000001.1"/>
</dbReference>
<name>A0A7W9YLE8_9ACTN</name>
<evidence type="ECO:0000313" key="6">
    <source>
        <dbReference type="Proteomes" id="UP000546642"/>
    </source>
</evidence>
<evidence type="ECO:0000313" key="5">
    <source>
        <dbReference type="EMBL" id="MBB6174328.1"/>
    </source>
</evidence>
<keyword evidence="3" id="KW-0804">Transcription</keyword>
<dbReference type="PROSITE" id="PS50949">
    <property type="entry name" value="HTH_GNTR"/>
    <property type="match status" value="1"/>
</dbReference>
<organism evidence="5 6">
    <name type="scientific">Nocardiopsis mwathae</name>
    <dbReference type="NCBI Taxonomy" id="1472723"/>
    <lineage>
        <taxon>Bacteria</taxon>
        <taxon>Bacillati</taxon>
        <taxon>Actinomycetota</taxon>
        <taxon>Actinomycetes</taxon>
        <taxon>Streptosporangiales</taxon>
        <taxon>Nocardiopsidaceae</taxon>
        <taxon>Nocardiopsis</taxon>
    </lineage>
</organism>
<dbReference type="Gene3D" id="1.10.10.10">
    <property type="entry name" value="Winged helix-like DNA-binding domain superfamily/Winged helix DNA-binding domain"/>
    <property type="match status" value="1"/>
</dbReference>
<keyword evidence="1" id="KW-0805">Transcription regulation</keyword>
<dbReference type="Pfam" id="PF00392">
    <property type="entry name" value="GntR"/>
    <property type="match status" value="1"/>
</dbReference>
<dbReference type="CDD" id="cd07377">
    <property type="entry name" value="WHTH_GntR"/>
    <property type="match status" value="1"/>
</dbReference>
<dbReference type="Proteomes" id="UP000546642">
    <property type="component" value="Unassembled WGS sequence"/>
</dbReference>
<dbReference type="EMBL" id="JACHDS010000001">
    <property type="protein sequence ID" value="MBB6174328.1"/>
    <property type="molecule type" value="Genomic_DNA"/>
</dbReference>
<gene>
    <name evidence="5" type="ORF">HNR23_004388</name>
</gene>
<evidence type="ECO:0000256" key="2">
    <source>
        <dbReference type="ARBA" id="ARBA00023125"/>
    </source>
</evidence>
<dbReference type="InterPro" id="IPR036390">
    <property type="entry name" value="WH_DNA-bd_sf"/>
</dbReference>
<evidence type="ECO:0000259" key="4">
    <source>
        <dbReference type="PROSITE" id="PS50949"/>
    </source>
</evidence>
<dbReference type="InterPro" id="IPR000524">
    <property type="entry name" value="Tscrpt_reg_HTH_GntR"/>
</dbReference>
<dbReference type="PRINTS" id="PR00035">
    <property type="entry name" value="HTHGNTR"/>
</dbReference>
<dbReference type="GO" id="GO:0003700">
    <property type="term" value="F:DNA-binding transcription factor activity"/>
    <property type="evidence" value="ECO:0007669"/>
    <property type="project" value="InterPro"/>
</dbReference>
<dbReference type="SUPFAM" id="SSF46785">
    <property type="entry name" value="Winged helix' DNA-binding domain"/>
    <property type="match status" value="1"/>
</dbReference>
<reference evidence="5 6" key="1">
    <citation type="submission" date="2020-08" db="EMBL/GenBank/DDBJ databases">
        <title>Sequencing the genomes of 1000 actinobacteria strains.</title>
        <authorList>
            <person name="Klenk H.-P."/>
        </authorList>
    </citation>
    <scope>NUCLEOTIDE SEQUENCE [LARGE SCALE GENOMIC DNA]</scope>
    <source>
        <strain evidence="5 6">DSM 46659</strain>
    </source>
</reference>
<protein>
    <submittedName>
        <fullName evidence="5">DNA-binding GntR family transcriptional regulator</fullName>
    </submittedName>
</protein>
<dbReference type="AlphaFoldDB" id="A0A7W9YLE8"/>
<keyword evidence="2 5" id="KW-0238">DNA-binding</keyword>
<dbReference type="PANTHER" id="PTHR44846">
    <property type="entry name" value="MANNOSYL-D-GLYCERATE TRANSPORT/METABOLISM SYSTEM REPRESSOR MNGR-RELATED"/>
    <property type="match status" value="1"/>
</dbReference>
<comment type="caution">
    <text evidence="5">The sequence shown here is derived from an EMBL/GenBank/DDBJ whole genome shotgun (WGS) entry which is preliminary data.</text>
</comment>
<evidence type="ECO:0000256" key="3">
    <source>
        <dbReference type="ARBA" id="ARBA00023163"/>
    </source>
</evidence>
<keyword evidence="6" id="KW-1185">Reference proteome</keyword>
<dbReference type="InterPro" id="IPR050679">
    <property type="entry name" value="Bact_HTH_transcr_reg"/>
</dbReference>
<sequence length="86" mass="9839">MIDDWDPTRPKWEQIADVLRARIASGTYPPQHLVSEVRLEQEFGVARMTARKAVRALREEGLLITRPGMGSFVSRRHELVKQPDGD</sequence>
<dbReference type="PANTHER" id="PTHR44846:SF1">
    <property type="entry name" value="MANNOSYL-D-GLYCERATE TRANSPORT_METABOLISM SYSTEM REPRESSOR MNGR-RELATED"/>
    <property type="match status" value="1"/>
</dbReference>